<protein>
    <submittedName>
        <fullName evidence="1">Uncharacterized protein</fullName>
    </submittedName>
</protein>
<evidence type="ECO:0000313" key="2">
    <source>
        <dbReference type="Proteomes" id="UP001164250"/>
    </source>
</evidence>
<evidence type="ECO:0000313" key="1">
    <source>
        <dbReference type="EMBL" id="KAJ0095231.1"/>
    </source>
</evidence>
<keyword evidence="2" id="KW-1185">Reference proteome</keyword>
<organism evidence="1 2">
    <name type="scientific">Pistacia atlantica</name>
    <dbReference type="NCBI Taxonomy" id="434234"/>
    <lineage>
        <taxon>Eukaryota</taxon>
        <taxon>Viridiplantae</taxon>
        <taxon>Streptophyta</taxon>
        <taxon>Embryophyta</taxon>
        <taxon>Tracheophyta</taxon>
        <taxon>Spermatophyta</taxon>
        <taxon>Magnoliopsida</taxon>
        <taxon>eudicotyledons</taxon>
        <taxon>Gunneridae</taxon>
        <taxon>Pentapetalae</taxon>
        <taxon>rosids</taxon>
        <taxon>malvids</taxon>
        <taxon>Sapindales</taxon>
        <taxon>Anacardiaceae</taxon>
        <taxon>Pistacia</taxon>
    </lineage>
</organism>
<sequence>MLLSFQVWAGPLRGNRIAVILWNRGSSKATIRADWSDIGLKSSAVVDARDLWALCYVVNDGAGAAQLCGFLDAKKIREEFNRLTHIIKSRVVDSTIFGDAEDARLSDLSNRTAVNDVDMPDLWSAAVSEAKKWLEEKKLGSNSKCVCGNLKKISSMHNDICYHELKLHDLITVDAIVRIADEDGNYLQEAWEHILTCVQVCWEKFARYFEVELKEVKLRDGYYVMDPQKAVEMVDENTICVAAILGSALNGEFEYVKFLNDLLTEKNKQTGWDTPIHVDAASGGFIAPFLYPELE</sequence>
<name>A0ACC1B8F3_9ROSI</name>
<accession>A0ACC1B8F3</accession>
<dbReference type="EMBL" id="CM047902">
    <property type="protein sequence ID" value="KAJ0095231.1"/>
    <property type="molecule type" value="Genomic_DNA"/>
</dbReference>
<proteinExistence type="predicted"/>
<dbReference type="Proteomes" id="UP001164250">
    <property type="component" value="Chromosome 6"/>
</dbReference>
<reference evidence="2" key="1">
    <citation type="journal article" date="2023" name="G3 (Bethesda)">
        <title>Genome assembly and association tests identify interacting loci associated with vigor, precocity, and sex in interspecific pistachio rootstocks.</title>
        <authorList>
            <person name="Palmer W."/>
            <person name="Jacygrad E."/>
            <person name="Sagayaradj S."/>
            <person name="Cavanaugh K."/>
            <person name="Han R."/>
            <person name="Bertier L."/>
            <person name="Beede B."/>
            <person name="Kafkas S."/>
            <person name="Golino D."/>
            <person name="Preece J."/>
            <person name="Michelmore R."/>
        </authorList>
    </citation>
    <scope>NUCLEOTIDE SEQUENCE [LARGE SCALE GENOMIC DNA]</scope>
</reference>
<gene>
    <name evidence="1" type="ORF">Patl1_15969</name>
</gene>
<comment type="caution">
    <text evidence="1">The sequence shown here is derived from an EMBL/GenBank/DDBJ whole genome shotgun (WGS) entry which is preliminary data.</text>
</comment>